<organism evidence="2 3">
    <name type="scientific">Flavobacterium turcicum</name>
    <dbReference type="NCBI Taxonomy" id="2764718"/>
    <lineage>
        <taxon>Bacteria</taxon>
        <taxon>Pseudomonadati</taxon>
        <taxon>Bacteroidota</taxon>
        <taxon>Flavobacteriia</taxon>
        <taxon>Flavobacteriales</taxon>
        <taxon>Flavobacteriaceae</taxon>
        <taxon>Flavobacterium</taxon>
    </lineage>
</organism>
<name>A0ABR7JE96_9FLAO</name>
<dbReference type="InterPro" id="IPR008030">
    <property type="entry name" value="NmrA-like"/>
</dbReference>
<dbReference type="Gene3D" id="3.90.25.10">
    <property type="entry name" value="UDP-galactose 4-epimerase, domain 1"/>
    <property type="match status" value="1"/>
</dbReference>
<evidence type="ECO:0000313" key="2">
    <source>
        <dbReference type="EMBL" id="MBC5862800.1"/>
    </source>
</evidence>
<keyword evidence="3" id="KW-1185">Reference proteome</keyword>
<dbReference type="InterPro" id="IPR036291">
    <property type="entry name" value="NAD(P)-bd_dom_sf"/>
</dbReference>
<evidence type="ECO:0000259" key="1">
    <source>
        <dbReference type="Pfam" id="PF05368"/>
    </source>
</evidence>
<comment type="caution">
    <text evidence="2">The sequence shown here is derived from an EMBL/GenBank/DDBJ whole genome shotgun (WGS) entry which is preliminary data.</text>
</comment>
<dbReference type="InterPro" id="IPR051604">
    <property type="entry name" value="Ergot_Alk_Oxidoreductase"/>
</dbReference>
<evidence type="ECO:0000313" key="3">
    <source>
        <dbReference type="Proteomes" id="UP000621670"/>
    </source>
</evidence>
<dbReference type="PANTHER" id="PTHR43162">
    <property type="match status" value="1"/>
</dbReference>
<dbReference type="RefSeq" id="WP_166133993.1">
    <property type="nucleotide sequence ID" value="NZ_JAAOBY010000002.1"/>
</dbReference>
<reference evidence="2 3" key="1">
    <citation type="submission" date="2020-08" db="EMBL/GenBank/DDBJ databases">
        <title>Description of novel Flavobacterium F-400 isolate.</title>
        <authorList>
            <person name="Saticioglu I."/>
            <person name="Duman M."/>
            <person name="Altun S."/>
        </authorList>
    </citation>
    <scope>NUCLEOTIDE SEQUENCE [LARGE SCALE GENOMIC DNA]</scope>
    <source>
        <strain evidence="2 3">F-400</strain>
    </source>
</reference>
<dbReference type="Proteomes" id="UP000621670">
    <property type="component" value="Unassembled WGS sequence"/>
</dbReference>
<dbReference type="PANTHER" id="PTHR43162:SF1">
    <property type="entry name" value="PRESTALK A DIFFERENTIATION PROTEIN A"/>
    <property type="match status" value="1"/>
</dbReference>
<dbReference type="Gene3D" id="3.40.50.720">
    <property type="entry name" value="NAD(P)-binding Rossmann-like Domain"/>
    <property type="match status" value="1"/>
</dbReference>
<gene>
    <name evidence="2" type="ORF">H8R26_05140</name>
</gene>
<protein>
    <submittedName>
        <fullName evidence="2">NAD(P)H-binding protein</fullName>
    </submittedName>
</protein>
<dbReference type="Pfam" id="PF05368">
    <property type="entry name" value="NmrA"/>
    <property type="match status" value="1"/>
</dbReference>
<feature type="domain" description="NmrA-like" evidence="1">
    <location>
        <begin position="2"/>
        <end position="161"/>
    </location>
</feature>
<dbReference type="SUPFAM" id="SSF51735">
    <property type="entry name" value="NAD(P)-binding Rossmann-fold domains"/>
    <property type="match status" value="1"/>
</dbReference>
<dbReference type="EMBL" id="JACRUM010000002">
    <property type="protein sequence ID" value="MBC5862800.1"/>
    <property type="molecule type" value="Genomic_DNA"/>
</dbReference>
<sequence length="294" mass="32792">MKIVVTGSLGNISLPLVMELSLKGHQVTVISSDSCKKDTIEALGAKAAIGSLHDVEFLTKTFTGVNAVYCMIPSDFSQIDQVAYYKSISANYASAIKVSGVKRVVHLSSCGAHLETGTGFILGSHHAEIFFNKIKNIELTHLRPGYFYYNLLNFVDMIKKVGFIGTNFGGDDKIVFSHPYDIAVAAAYELEKVTVDKKIRYIFSDDTRASEVASILGFAINKPDLKWLTFTDENTTQSMREKEMPEHLISNFIAMGKAIHTGRIREDFDLDRYKFKGNLKIQIFAEEFALAYNK</sequence>
<proteinExistence type="predicted"/>
<accession>A0ABR7JE96</accession>